<dbReference type="EMBL" id="AXNT01000051">
    <property type="protein sequence ID" value="KGM02348.1"/>
    <property type="molecule type" value="Genomic_DNA"/>
</dbReference>
<evidence type="ECO:0000313" key="9">
    <source>
        <dbReference type="Proteomes" id="UP000029833"/>
    </source>
</evidence>
<evidence type="ECO:0000256" key="6">
    <source>
        <dbReference type="SAM" id="MobiDB-lite"/>
    </source>
</evidence>
<dbReference type="GO" id="GO:0003677">
    <property type="term" value="F:DNA binding"/>
    <property type="evidence" value="ECO:0007669"/>
    <property type="project" value="TreeGrafter"/>
</dbReference>
<evidence type="ECO:0000256" key="1">
    <source>
        <dbReference type="ARBA" id="ARBA00022630"/>
    </source>
</evidence>
<keyword evidence="1 3" id="KW-0285">Flavoprotein</keyword>
<gene>
    <name evidence="8" type="ORF">Q760_13990</name>
</gene>
<dbReference type="InterPro" id="IPR002081">
    <property type="entry name" value="Cryptochrome/DNA_photolyase_1"/>
</dbReference>
<evidence type="ECO:0000259" key="7">
    <source>
        <dbReference type="Pfam" id="PF03441"/>
    </source>
</evidence>
<name>A0A0A0B7Z8_9CELL</name>
<feature type="domain" description="Cryptochrome/DNA photolyase FAD-binding" evidence="7">
    <location>
        <begin position="95"/>
        <end position="288"/>
    </location>
</feature>
<dbReference type="PRINTS" id="PR00147">
    <property type="entry name" value="DNAPHOTLYASE"/>
</dbReference>
<dbReference type="Gene3D" id="1.10.579.10">
    <property type="entry name" value="DNA Cyclobutane Dipyrimidine Photolyase, subunit A, domain 3"/>
    <property type="match status" value="1"/>
</dbReference>
<accession>A0A0A0B7Z8</accession>
<proteinExistence type="inferred from homology"/>
<dbReference type="AlphaFoldDB" id="A0A0A0B7Z8"/>
<dbReference type="SUPFAM" id="SSF48173">
    <property type="entry name" value="Cryptochrome/photolyase FAD-binding domain"/>
    <property type="match status" value="1"/>
</dbReference>
<keyword evidence="5" id="KW-0157">Chromophore</keyword>
<feature type="binding site" evidence="3">
    <location>
        <position position="95"/>
    </location>
    <ligand>
        <name>FAD</name>
        <dbReference type="ChEBI" id="CHEBI:57692"/>
    </ligand>
</feature>
<keyword evidence="2 3" id="KW-0274">FAD</keyword>
<keyword evidence="9" id="KW-1185">Reference proteome</keyword>
<evidence type="ECO:0000313" key="8">
    <source>
        <dbReference type="EMBL" id="KGM02348.1"/>
    </source>
</evidence>
<feature type="compositionally biased region" description="Acidic residues" evidence="6">
    <location>
        <begin position="17"/>
        <end position="30"/>
    </location>
</feature>
<dbReference type="PANTHER" id="PTHR11455">
    <property type="entry name" value="CRYPTOCHROME"/>
    <property type="match status" value="1"/>
</dbReference>
<evidence type="ECO:0000256" key="3">
    <source>
        <dbReference type="PIRSR" id="PIRSR602081-1"/>
    </source>
</evidence>
<evidence type="ECO:0000256" key="2">
    <source>
        <dbReference type="ARBA" id="ARBA00022827"/>
    </source>
</evidence>
<dbReference type="GO" id="GO:0009416">
    <property type="term" value="P:response to light stimulus"/>
    <property type="evidence" value="ECO:0007669"/>
    <property type="project" value="TreeGrafter"/>
</dbReference>
<comment type="cofactor">
    <cofactor evidence="3">
        <name>FAD</name>
        <dbReference type="ChEBI" id="CHEBI:57692"/>
    </cofactor>
    <text evidence="3">Binds 1 FAD per subunit.</text>
</comment>
<feature type="site" description="Electron transfer via tryptophanyl radical" evidence="4">
    <location>
        <position position="129"/>
    </location>
</feature>
<feature type="non-terminal residue" evidence="8">
    <location>
        <position position="1"/>
    </location>
</feature>
<reference evidence="8 9" key="1">
    <citation type="submission" date="2013-10" db="EMBL/GenBank/DDBJ databases">
        <authorList>
            <person name="Wang G."/>
            <person name="Zhuang W."/>
        </authorList>
    </citation>
    <scope>NUCLEOTIDE SEQUENCE [LARGE SCALE GENOMIC DNA]</scope>
    <source>
        <strain evidence="8 9">DSM 20118</strain>
    </source>
</reference>
<organism evidence="8 9">
    <name type="scientific">Cellulomonas cellasea DSM 20118</name>
    <dbReference type="NCBI Taxonomy" id="1408250"/>
    <lineage>
        <taxon>Bacteria</taxon>
        <taxon>Bacillati</taxon>
        <taxon>Actinomycetota</taxon>
        <taxon>Actinomycetes</taxon>
        <taxon>Micrococcales</taxon>
        <taxon>Cellulomonadaceae</taxon>
        <taxon>Cellulomonas</taxon>
    </lineage>
</organism>
<dbReference type="PANTHER" id="PTHR11455:SF9">
    <property type="entry name" value="CRYPTOCHROME CIRCADIAN CLOCK 5 ISOFORM X1"/>
    <property type="match status" value="1"/>
</dbReference>
<protein>
    <recommendedName>
        <fullName evidence="7">Cryptochrome/DNA photolyase FAD-binding domain-containing protein</fullName>
    </recommendedName>
</protein>
<dbReference type="Proteomes" id="UP000029833">
    <property type="component" value="Unassembled WGS sequence"/>
</dbReference>
<comment type="caution">
    <text evidence="8">The sequence shown here is derived from an EMBL/GenBank/DDBJ whole genome shotgun (WGS) entry which is preliminary data.</text>
</comment>
<dbReference type="Pfam" id="PF03441">
    <property type="entry name" value="FAD_binding_7"/>
    <property type="match status" value="1"/>
</dbReference>
<dbReference type="RefSeq" id="WP_211254545.1">
    <property type="nucleotide sequence ID" value="NZ_AXNT01000051.1"/>
</dbReference>
<dbReference type="GO" id="GO:0003904">
    <property type="term" value="F:deoxyribodipyrimidine photo-lyase activity"/>
    <property type="evidence" value="ECO:0007669"/>
    <property type="project" value="TreeGrafter"/>
</dbReference>
<dbReference type="InterPro" id="IPR005101">
    <property type="entry name" value="Cryptochr/Photolyase_FAD-bd"/>
</dbReference>
<sequence>ATGPAPRWAQGVRSDGLPDEPALDDLDLPDAGEAAARERWAAMLDDGLAGYADDRNRPDLHATSRLSPALKWGEIHPRTLLADLARSRSDGAAAFRSELAWREFHADVLFHHPTASWQSLREVAPDDSWVTAEREAAALEVWAAGRTGYPFVDAGMRQLRAEGWMHGRLRMVTASFLIKDLHVAWQRGAAHFMRWLVDGDVPQNQLNWQWVAGTGRDAAPYFRVFNPVTQGRTLDPDGTYVRRWVPELRGIPGAAVHEPWKLPRAAAPDYPERVVDHAEERKVALDAHARRSR</sequence>
<feature type="binding site" evidence="3">
    <location>
        <begin position="198"/>
        <end position="200"/>
    </location>
    <ligand>
        <name>FAD</name>
        <dbReference type="ChEBI" id="CHEBI:57692"/>
    </ligand>
</feature>
<comment type="similarity">
    <text evidence="5">Belongs to the DNA photolyase family.</text>
</comment>
<dbReference type="GO" id="GO:0071949">
    <property type="term" value="F:FAD binding"/>
    <property type="evidence" value="ECO:0007669"/>
    <property type="project" value="TreeGrafter"/>
</dbReference>
<evidence type="ECO:0000256" key="5">
    <source>
        <dbReference type="RuleBase" id="RU004182"/>
    </source>
</evidence>
<feature type="site" description="Electron transfer via tryptophanyl radical" evidence="4">
    <location>
        <position position="208"/>
    </location>
</feature>
<feature type="binding site" evidence="3">
    <location>
        <begin position="63"/>
        <end position="67"/>
    </location>
    <ligand>
        <name>FAD</name>
        <dbReference type="ChEBI" id="CHEBI:57692"/>
    </ligand>
</feature>
<feature type="binding site" evidence="3">
    <location>
        <position position="51"/>
    </location>
    <ligand>
        <name>FAD</name>
        <dbReference type="ChEBI" id="CHEBI:57692"/>
    </ligand>
</feature>
<evidence type="ECO:0000256" key="4">
    <source>
        <dbReference type="PIRSR" id="PIRSR602081-2"/>
    </source>
</evidence>
<feature type="site" description="Electron transfer via tryptophanyl radical" evidence="4">
    <location>
        <position position="185"/>
    </location>
</feature>
<dbReference type="InterPro" id="IPR036134">
    <property type="entry name" value="Crypto/Photolyase_FAD-like_sf"/>
</dbReference>
<dbReference type="Gene3D" id="1.25.40.80">
    <property type="match status" value="1"/>
</dbReference>
<feature type="region of interest" description="Disordered" evidence="6">
    <location>
        <begin position="1"/>
        <end position="31"/>
    </location>
</feature>